<keyword evidence="2" id="KW-0169">Cobalamin biosynthesis</keyword>
<dbReference type="PROSITE" id="PS51014">
    <property type="entry name" value="COBK_CBIJ"/>
    <property type="match status" value="1"/>
</dbReference>
<dbReference type="PANTHER" id="PTHR36925:SF1">
    <property type="entry name" value="COBALT-PRECORRIN-6A REDUCTASE"/>
    <property type="match status" value="1"/>
</dbReference>
<evidence type="ECO:0000256" key="1">
    <source>
        <dbReference type="ARBA" id="ARBA00004953"/>
    </source>
</evidence>
<dbReference type="GO" id="GO:0016994">
    <property type="term" value="F:precorrin-6A reductase activity"/>
    <property type="evidence" value="ECO:0007669"/>
    <property type="project" value="UniProtKB-EC"/>
</dbReference>
<dbReference type="OrthoDB" id="5183775at2"/>
<evidence type="ECO:0000313" key="4">
    <source>
        <dbReference type="EMBL" id="KAF0677512.1"/>
    </source>
</evidence>
<evidence type="ECO:0000256" key="3">
    <source>
        <dbReference type="ARBA" id="ARBA00023002"/>
    </source>
</evidence>
<dbReference type="RefSeq" id="WP_159963495.1">
    <property type="nucleotide sequence ID" value="NZ_APKE01000001.1"/>
</dbReference>
<keyword evidence="3 4" id="KW-0560">Oxidoreductase</keyword>
<comment type="pathway">
    <text evidence="1">Cofactor biosynthesis; adenosylcobalamin biosynthesis.</text>
</comment>
<evidence type="ECO:0000313" key="5">
    <source>
        <dbReference type="Proteomes" id="UP000698242"/>
    </source>
</evidence>
<gene>
    <name evidence="4" type="primary">cobK</name>
    <name evidence="4" type="ORF">PMES_00017</name>
</gene>
<dbReference type="AlphaFoldDB" id="A0A921NRQ9"/>
<dbReference type="Proteomes" id="UP000698242">
    <property type="component" value="Unassembled WGS sequence"/>
</dbReference>
<reference evidence="4" key="1">
    <citation type="submission" date="2013-03" db="EMBL/GenBank/DDBJ databases">
        <title>Genome Sequence of the Profundibacterium mesophilum strain KAUST100406-0324T from Red Sea, a novel genus in the family Rhodobacteraceae.</title>
        <authorList>
            <person name="Essack M."/>
            <person name="Alam I."/>
            <person name="Lafi F."/>
            <person name="Alawi W."/>
            <person name="Kamanu F."/>
            <person name="Al-Suwailem A."/>
            <person name="Lee O.O."/>
            <person name="Xu Y."/>
            <person name="Bajic V."/>
            <person name="Qian P.-Y."/>
            <person name="Archer J."/>
        </authorList>
    </citation>
    <scope>NUCLEOTIDE SEQUENCE</scope>
    <source>
        <strain evidence="4">KAUST100406-0324</strain>
    </source>
</reference>
<dbReference type="NCBIfam" id="NF005968">
    <property type="entry name" value="PRK08057.1-2"/>
    <property type="match status" value="1"/>
</dbReference>
<dbReference type="PANTHER" id="PTHR36925">
    <property type="entry name" value="COBALT-PRECORRIN-6A REDUCTASE"/>
    <property type="match status" value="1"/>
</dbReference>
<evidence type="ECO:0000256" key="2">
    <source>
        <dbReference type="ARBA" id="ARBA00022573"/>
    </source>
</evidence>
<protein>
    <submittedName>
        <fullName evidence="4">Precorrin-6A reductase</fullName>
        <ecNumber evidence="4">1.3.1.54</ecNumber>
    </submittedName>
</protein>
<dbReference type="EC" id="1.3.1.54" evidence="4"/>
<name>A0A921NRQ9_9RHOB</name>
<comment type="caution">
    <text evidence="4">The sequence shown here is derived from an EMBL/GenBank/DDBJ whole genome shotgun (WGS) entry which is preliminary data.</text>
</comment>
<keyword evidence="5" id="KW-1185">Reference proteome</keyword>
<dbReference type="GO" id="GO:0009236">
    <property type="term" value="P:cobalamin biosynthetic process"/>
    <property type="evidence" value="ECO:0007669"/>
    <property type="project" value="UniProtKB-KW"/>
</dbReference>
<organism evidence="4 5">
    <name type="scientific">Profundibacterium mesophilum KAUST100406-0324</name>
    <dbReference type="NCBI Taxonomy" id="1037889"/>
    <lineage>
        <taxon>Bacteria</taxon>
        <taxon>Pseudomonadati</taxon>
        <taxon>Pseudomonadota</taxon>
        <taxon>Alphaproteobacteria</taxon>
        <taxon>Rhodobacterales</taxon>
        <taxon>Roseobacteraceae</taxon>
        <taxon>Profundibacterium</taxon>
    </lineage>
</organism>
<proteinExistence type="predicted"/>
<dbReference type="Pfam" id="PF02571">
    <property type="entry name" value="CbiJ"/>
    <property type="match status" value="1"/>
</dbReference>
<dbReference type="EMBL" id="APKE01000001">
    <property type="protein sequence ID" value="KAF0677512.1"/>
    <property type="molecule type" value="Genomic_DNA"/>
</dbReference>
<accession>A0A921NRQ9</accession>
<dbReference type="InterPro" id="IPR003723">
    <property type="entry name" value="Precorrin-6x_reduct"/>
</dbReference>
<sequence>MPEPRRLLLLAGSTEARVIGQALARRGRSAIASLAGDTRAPADLGLPLRIGGFGSAHGFADFLASERIGAVIDATHPHAARMGPRSFAVCAEMGLPYLRVLRPPWQRLPGDLWHDVAHEEDVAALVAPGARVFLATGRKTLHAFAGMRGRTLFCRQIEAPRTPFPFEGGRFVVGRPPFSIAQEVALFEELAIDWLVMRNAGGDASRSKLDAARQLGIRIAMIARPPRHAGALVETAQDALTWSEEIAQ</sequence>